<comment type="caution">
    <text evidence="2">The sequence shown here is derived from an EMBL/GenBank/DDBJ whole genome shotgun (WGS) entry which is preliminary data.</text>
</comment>
<reference evidence="2 3" key="2">
    <citation type="submission" date="2024-11" db="EMBL/GenBank/DDBJ databases">
        <title>Using genomics to understand microbial adaptation to soil warming.</title>
        <authorList>
            <person name="Deangelis K.M. PhD."/>
        </authorList>
    </citation>
    <scope>NUCLEOTIDE SEQUENCE [LARGE SCALE GENOMIC DNA]</scope>
    <source>
        <strain evidence="2 3">GAS97</strain>
    </source>
</reference>
<organism evidence="2 3">
    <name type="scientific">Caballeronia udeis</name>
    <dbReference type="NCBI Taxonomy" id="1232866"/>
    <lineage>
        <taxon>Bacteria</taxon>
        <taxon>Pseudomonadati</taxon>
        <taxon>Pseudomonadota</taxon>
        <taxon>Betaproteobacteria</taxon>
        <taxon>Burkholderiales</taxon>
        <taxon>Burkholderiaceae</taxon>
        <taxon>Caballeronia</taxon>
    </lineage>
</organism>
<accession>A0ABW8ML66</accession>
<evidence type="ECO:0000313" key="3">
    <source>
        <dbReference type="Proteomes" id="UP001620514"/>
    </source>
</evidence>
<proteinExistence type="predicted"/>
<evidence type="ECO:0000313" key="2">
    <source>
        <dbReference type="EMBL" id="MFK4444405.1"/>
    </source>
</evidence>
<dbReference type="EMBL" id="JBIYDN010000014">
    <property type="protein sequence ID" value="MFK4444405.1"/>
    <property type="molecule type" value="Genomic_DNA"/>
</dbReference>
<gene>
    <name evidence="2" type="ORF">ABH943_004427</name>
</gene>
<sequence length="34" mass="3675">MITEARLRGRAPAADVSQKSFPAAHIRPAEAEAR</sequence>
<feature type="region of interest" description="Disordered" evidence="1">
    <location>
        <begin position="1"/>
        <end position="34"/>
    </location>
</feature>
<keyword evidence="3" id="KW-1185">Reference proteome</keyword>
<evidence type="ECO:0000256" key="1">
    <source>
        <dbReference type="SAM" id="MobiDB-lite"/>
    </source>
</evidence>
<reference evidence="2 3" key="1">
    <citation type="submission" date="2024-10" db="EMBL/GenBank/DDBJ databases">
        <authorList>
            <person name="Deangelis K."/>
            <person name="Huntemann M."/>
            <person name="Clum A."/>
            <person name="Wang J."/>
            <person name="Palaniappan K."/>
            <person name="Ritter S."/>
            <person name="Chen I.-M."/>
            <person name="Stamatis D."/>
            <person name="Reddy T."/>
            <person name="O'Malley R."/>
            <person name="Daum C."/>
            <person name="Ng V."/>
            <person name="Ivanova N."/>
            <person name="Kyrpides N."/>
            <person name="Woyke T."/>
        </authorList>
    </citation>
    <scope>NUCLEOTIDE SEQUENCE [LARGE SCALE GENOMIC DNA]</scope>
    <source>
        <strain evidence="2 3">GAS97</strain>
    </source>
</reference>
<dbReference type="Proteomes" id="UP001620514">
    <property type="component" value="Unassembled WGS sequence"/>
</dbReference>
<name>A0ABW8ML66_9BURK</name>
<protein>
    <submittedName>
        <fullName evidence="2">Uncharacterized protein</fullName>
    </submittedName>
</protein>